<reference evidence="2 3" key="1">
    <citation type="journal article" date="2016" name="Appl. Environ. Microbiol.">
        <title>Lack of Overt Genome Reduction in the Bryostatin-Producing Bryozoan Symbiont "Candidatus Endobugula sertula".</title>
        <authorList>
            <person name="Miller I.J."/>
            <person name="Vanee N."/>
            <person name="Fong S.S."/>
            <person name="Lim-Fong G.E."/>
            <person name="Kwan J.C."/>
        </authorList>
    </citation>
    <scope>NUCLEOTIDE SEQUENCE [LARGE SCALE GENOMIC DNA]</scope>
    <source>
        <strain evidence="2">AB1-4</strain>
    </source>
</reference>
<evidence type="ECO:0000259" key="1">
    <source>
        <dbReference type="Pfam" id="PF13464"/>
    </source>
</evidence>
<proteinExistence type="predicted"/>
<dbReference type="GO" id="GO:0003677">
    <property type="term" value="F:DNA binding"/>
    <property type="evidence" value="ECO:0007669"/>
    <property type="project" value="InterPro"/>
</dbReference>
<feature type="domain" description="Cytoskeleton protein RodZ-like C-terminal" evidence="1">
    <location>
        <begin position="275"/>
        <end position="345"/>
    </location>
</feature>
<gene>
    <name evidence="2" type="ORF">AB835_13875</name>
</gene>
<dbReference type="PANTHER" id="PTHR34475">
    <property type="match status" value="1"/>
</dbReference>
<name>A0A1D2QLN6_9GAMM</name>
<comment type="caution">
    <text evidence="2">The sequence shown here is derived from an EMBL/GenBank/DDBJ whole genome shotgun (WGS) entry which is preliminary data.</text>
</comment>
<evidence type="ECO:0000313" key="2">
    <source>
        <dbReference type="EMBL" id="ODS22490.1"/>
    </source>
</evidence>
<dbReference type="PANTHER" id="PTHR34475:SF1">
    <property type="entry name" value="CYTOSKELETON PROTEIN RODZ"/>
    <property type="match status" value="1"/>
</dbReference>
<dbReference type="InterPro" id="IPR025194">
    <property type="entry name" value="RodZ-like_C"/>
</dbReference>
<protein>
    <recommendedName>
        <fullName evidence="1">Cytoskeleton protein RodZ-like C-terminal domain-containing protein</fullName>
    </recommendedName>
</protein>
<dbReference type="Gene3D" id="1.10.260.40">
    <property type="entry name" value="lambda repressor-like DNA-binding domains"/>
    <property type="match status" value="1"/>
</dbReference>
<dbReference type="STRING" id="62101.AB835_13875"/>
<dbReference type="Proteomes" id="UP000242502">
    <property type="component" value="Unassembled WGS sequence"/>
</dbReference>
<evidence type="ECO:0000313" key="3">
    <source>
        <dbReference type="Proteomes" id="UP000242502"/>
    </source>
</evidence>
<dbReference type="InterPro" id="IPR050400">
    <property type="entry name" value="Bact_Cytoskel_RodZ"/>
</dbReference>
<organism evidence="2 3">
    <name type="scientific">Candidatus Endobugula sertula</name>
    <name type="common">Bugula neritina bacterial symbiont</name>
    <dbReference type="NCBI Taxonomy" id="62101"/>
    <lineage>
        <taxon>Bacteria</taxon>
        <taxon>Pseudomonadati</taxon>
        <taxon>Pseudomonadota</taxon>
        <taxon>Gammaproteobacteria</taxon>
        <taxon>Cellvibrionales</taxon>
        <taxon>Cellvibrionaceae</taxon>
        <taxon>Candidatus Endobugula</taxon>
    </lineage>
</organism>
<dbReference type="Pfam" id="PF13464">
    <property type="entry name" value="RodZ_C"/>
    <property type="match status" value="1"/>
</dbReference>
<sequence>MNRESTGIENNARSDLLAVGSVLAKQREKLNLSRKECAEALKITQNKLMCLEIGDKSAFISELFIRGYIKNYAKLVNIPEAEILHVYNAQGPGEVDCGLVSNVEQTVPVSRAKWWLPHAMGIAIVVGWFLVSDYLGLDGSHTMVMEEQADTIIHNNNLLQMPEILPLESDISVKPSISTKPLAIAKSAAIQPAFETIPRNESLANMDADAFSSVFAQTDAIQDVVSPVLGGNSHRIIDTSIRQEAESVSVATSLNLTAVNEVVELKAKSLDHLYFSFTEDCWIEVIDSSGEVIISSLQIEDTSIRVEGKAPFIITFGNVGGAFLSFNDSPVTLGRGNENRTLRVTVGG</sequence>
<dbReference type="EMBL" id="MDLC01000074">
    <property type="protein sequence ID" value="ODS22490.1"/>
    <property type="molecule type" value="Genomic_DNA"/>
</dbReference>
<dbReference type="InterPro" id="IPR010982">
    <property type="entry name" value="Lambda_DNA-bd_dom_sf"/>
</dbReference>
<dbReference type="Pfam" id="PF13413">
    <property type="entry name" value="HTH_25"/>
    <property type="match status" value="1"/>
</dbReference>
<dbReference type="AlphaFoldDB" id="A0A1D2QLN6"/>
<accession>A0A1D2QLN6</accession>